<evidence type="ECO:0000313" key="5">
    <source>
        <dbReference type="EMBL" id="ETF00313.1"/>
    </source>
</evidence>
<feature type="domain" description="Carrier" evidence="4">
    <location>
        <begin position="174"/>
        <end position="251"/>
    </location>
</feature>
<dbReference type="eggNOG" id="COG1020">
    <property type="taxonomic scope" value="Bacteria"/>
</dbReference>
<organism evidence="5 6">
    <name type="scientific">Advenella kashmirensis W13003</name>
    <dbReference type="NCBI Taxonomy" id="1424334"/>
    <lineage>
        <taxon>Bacteria</taxon>
        <taxon>Pseudomonadati</taxon>
        <taxon>Pseudomonadota</taxon>
        <taxon>Betaproteobacteria</taxon>
        <taxon>Burkholderiales</taxon>
        <taxon>Alcaligenaceae</taxon>
    </lineage>
</organism>
<evidence type="ECO:0000256" key="1">
    <source>
        <dbReference type="ARBA" id="ARBA00022450"/>
    </source>
</evidence>
<dbReference type="GO" id="GO:0043041">
    <property type="term" value="P:amino acid activation for nonribosomal peptide biosynthetic process"/>
    <property type="evidence" value="ECO:0007669"/>
    <property type="project" value="TreeGrafter"/>
</dbReference>
<dbReference type="Gene3D" id="1.10.1200.10">
    <property type="entry name" value="ACP-like"/>
    <property type="match status" value="1"/>
</dbReference>
<dbReference type="Gene3D" id="3.30.300.30">
    <property type="match status" value="1"/>
</dbReference>
<keyword evidence="2" id="KW-0597">Phosphoprotein</keyword>
<dbReference type="Gene3D" id="3.40.50.12780">
    <property type="entry name" value="N-terminal domain of ligase-like"/>
    <property type="match status" value="1"/>
</dbReference>
<evidence type="ECO:0000313" key="6">
    <source>
        <dbReference type="Proteomes" id="UP000018733"/>
    </source>
</evidence>
<reference evidence="5 6" key="1">
    <citation type="journal article" date="2014" name="Genome Announc.">
        <title>Draft Genome Sequence of Advenella kashmirensis Strain W13003, a Polycyclic Aromatic Hydrocarbon-Degrading Bacterium.</title>
        <authorList>
            <person name="Wang X."/>
            <person name="Jin D."/>
            <person name="Zhou L."/>
            <person name="Wu L."/>
            <person name="An W."/>
            <person name="Zhao L."/>
        </authorList>
    </citation>
    <scope>NUCLEOTIDE SEQUENCE [LARGE SCALE GENOMIC DNA]</scope>
    <source>
        <strain evidence="5 6">W13003</strain>
    </source>
</reference>
<keyword evidence="6" id="KW-1185">Reference proteome</keyword>
<dbReference type="InterPro" id="IPR006162">
    <property type="entry name" value="Ppantetheine_attach_site"/>
</dbReference>
<dbReference type="PROSITE" id="PS00012">
    <property type="entry name" value="PHOSPHOPANTETHEINE"/>
    <property type="match status" value="1"/>
</dbReference>
<gene>
    <name evidence="5" type="ORF">W822_22615</name>
</gene>
<dbReference type="PANTHER" id="PTHR45527">
    <property type="entry name" value="NONRIBOSOMAL PEPTIDE SYNTHETASE"/>
    <property type="match status" value="1"/>
</dbReference>
<name>V8QLW8_9BURK</name>
<dbReference type="Proteomes" id="UP000018733">
    <property type="component" value="Unassembled WGS sequence"/>
</dbReference>
<proteinExistence type="predicted"/>
<dbReference type="PANTHER" id="PTHR45527:SF10">
    <property type="entry name" value="PYOCHELIN SYNTHASE PCHF"/>
    <property type="match status" value="1"/>
</dbReference>
<evidence type="ECO:0000256" key="2">
    <source>
        <dbReference type="ARBA" id="ARBA00022553"/>
    </source>
</evidence>
<dbReference type="HOGENOM" id="CLU_000022_2_14_4"/>
<dbReference type="AlphaFoldDB" id="V8QLW8"/>
<comment type="caution">
    <text evidence="5">The sequence shown here is derived from an EMBL/GenBank/DDBJ whole genome shotgun (WGS) entry which is preliminary data.</text>
</comment>
<dbReference type="InterPro" id="IPR042099">
    <property type="entry name" value="ANL_N_sf"/>
</dbReference>
<dbReference type="EMBL" id="AYXT01000015">
    <property type="protein sequence ID" value="ETF00313.1"/>
    <property type="molecule type" value="Genomic_DNA"/>
</dbReference>
<dbReference type="FunFam" id="1.10.1200.10:FF:000016">
    <property type="entry name" value="Non-ribosomal peptide synthase"/>
    <property type="match status" value="1"/>
</dbReference>
<dbReference type="GO" id="GO:0072330">
    <property type="term" value="P:monocarboxylic acid biosynthetic process"/>
    <property type="evidence" value="ECO:0007669"/>
    <property type="project" value="UniProtKB-ARBA"/>
</dbReference>
<dbReference type="InterPro" id="IPR009081">
    <property type="entry name" value="PP-bd_ACP"/>
</dbReference>
<dbReference type="GO" id="GO:0044550">
    <property type="term" value="P:secondary metabolite biosynthetic process"/>
    <property type="evidence" value="ECO:0007669"/>
    <property type="project" value="TreeGrafter"/>
</dbReference>
<sequence>MVDALGRDCPDWVPGELWIGGAGVANGYRGDPQRTAAAFVTYNNQRWYRTGDLGRYWPDGTLEFLGRRDHQIKLRGHRIELGEIEAAILACGGLRQAVAMVVGQPPALAAAIVADQPTPPDAIIAQLRTLLPDYMLPTQWLQLETLPLSANGKIDRNALATQLDALSPQSQYEAPQNGLEDALAQIWAEILGCNRISRHDDFFLLGGDSLRATRLVETVRQRNIADASLSLRQVFSTSTIAAQAAWLQAQADSAGLTYQDPAFEEGIL</sequence>
<accession>V8QLW8</accession>
<dbReference type="InterPro" id="IPR036736">
    <property type="entry name" value="ACP-like_sf"/>
</dbReference>
<dbReference type="GO" id="GO:0005737">
    <property type="term" value="C:cytoplasm"/>
    <property type="evidence" value="ECO:0007669"/>
    <property type="project" value="TreeGrafter"/>
</dbReference>
<dbReference type="GO" id="GO:0016874">
    <property type="term" value="F:ligase activity"/>
    <property type="evidence" value="ECO:0007669"/>
    <property type="project" value="UniProtKB-KW"/>
</dbReference>
<dbReference type="SUPFAM" id="SSF56801">
    <property type="entry name" value="Acetyl-CoA synthetase-like"/>
    <property type="match status" value="1"/>
</dbReference>
<protein>
    <recommendedName>
        <fullName evidence="4">Carrier domain-containing protein</fullName>
    </recommendedName>
</protein>
<dbReference type="InterPro" id="IPR045851">
    <property type="entry name" value="AMP-bd_C_sf"/>
</dbReference>
<keyword evidence="1" id="KW-0596">Phosphopantetheine</keyword>
<dbReference type="SUPFAM" id="SSF47336">
    <property type="entry name" value="ACP-like"/>
    <property type="match status" value="1"/>
</dbReference>
<dbReference type="PROSITE" id="PS50075">
    <property type="entry name" value="CARRIER"/>
    <property type="match status" value="1"/>
</dbReference>
<keyword evidence="3" id="KW-0436">Ligase</keyword>
<dbReference type="GO" id="GO:0031177">
    <property type="term" value="F:phosphopantetheine binding"/>
    <property type="evidence" value="ECO:0007669"/>
    <property type="project" value="TreeGrafter"/>
</dbReference>
<dbReference type="Pfam" id="PF00550">
    <property type="entry name" value="PP-binding"/>
    <property type="match status" value="1"/>
</dbReference>
<dbReference type="STRING" id="1424334.W822_22615"/>
<evidence type="ECO:0000256" key="3">
    <source>
        <dbReference type="ARBA" id="ARBA00022598"/>
    </source>
</evidence>
<dbReference type="PATRIC" id="fig|1424334.3.peg.4529"/>
<evidence type="ECO:0000259" key="4">
    <source>
        <dbReference type="PROSITE" id="PS50075"/>
    </source>
</evidence>